<evidence type="ECO:0000313" key="2">
    <source>
        <dbReference type="EMBL" id="RDV29154.1"/>
    </source>
</evidence>
<proteinExistence type="predicted"/>
<gene>
    <name evidence="2" type="ORF">DXV75_01440</name>
</gene>
<evidence type="ECO:0000313" key="3">
    <source>
        <dbReference type="Proteomes" id="UP000256561"/>
    </source>
</evidence>
<protein>
    <submittedName>
        <fullName evidence="2">Uncharacterized protein</fullName>
    </submittedName>
</protein>
<feature type="chain" id="PRO_5017749550" evidence="1">
    <location>
        <begin position="26"/>
        <end position="229"/>
    </location>
</feature>
<dbReference type="Proteomes" id="UP000256561">
    <property type="component" value="Unassembled WGS sequence"/>
</dbReference>
<dbReference type="SUPFAM" id="SSF53850">
    <property type="entry name" value="Periplasmic binding protein-like II"/>
    <property type="match status" value="1"/>
</dbReference>
<name>A0A3D8MF66_9ALTE</name>
<dbReference type="RefSeq" id="WP_115591444.1">
    <property type="nucleotide sequence ID" value="NZ_QRHA01000001.1"/>
</dbReference>
<dbReference type="Gene3D" id="3.40.190.10">
    <property type="entry name" value="Periplasmic binding protein-like II"/>
    <property type="match status" value="1"/>
</dbReference>
<reference evidence="3" key="1">
    <citation type="submission" date="2018-08" db="EMBL/GenBank/DDBJ databases">
        <authorList>
            <person name="Zhang J."/>
            <person name="Du Z.-J."/>
        </authorList>
    </citation>
    <scope>NUCLEOTIDE SEQUENCE [LARGE SCALE GENOMIC DNA]</scope>
    <source>
        <strain evidence="3">KCTC 52655</strain>
    </source>
</reference>
<keyword evidence="1" id="KW-0732">Signal</keyword>
<dbReference type="OrthoDB" id="6120576at2"/>
<feature type="signal peptide" evidence="1">
    <location>
        <begin position="1"/>
        <end position="25"/>
    </location>
</feature>
<comment type="caution">
    <text evidence="2">The sequence shown here is derived from an EMBL/GenBank/DDBJ whole genome shotgun (WGS) entry which is preliminary data.</text>
</comment>
<evidence type="ECO:0000256" key="1">
    <source>
        <dbReference type="SAM" id="SignalP"/>
    </source>
</evidence>
<sequence>MKKSFLSRFLVTATGLLLPAFSSLAQNHSVPVLAVEYPPFTSIDMENNGIAFRLLREKLQNCSTQVEPLIVPPARAHTWIQDNNWCASFYPPLAGDVSTNFYRLSDGEVIIGLARIRKQGHFSLNDRQLTTGKSVAVLRPSSKGEIHQQLIMRGLKLVYIESLNQGFSLLQLGRVDFVMADKVSAALAEKTNPGLNLQLAAEPLLHTPVGIYLNPGCPQYERLHACLKQ</sequence>
<dbReference type="EMBL" id="QRHA01000001">
    <property type="protein sequence ID" value="RDV29154.1"/>
    <property type="molecule type" value="Genomic_DNA"/>
</dbReference>
<accession>A0A3D8MF66</accession>
<keyword evidence="3" id="KW-1185">Reference proteome</keyword>
<organism evidence="2 3">
    <name type="scientific">Alteromonas aestuariivivens</name>
    <dbReference type="NCBI Taxonomy" id="1938339"/>
    <lineage>
        <taxon>Bacteria</taxon>
        <taxon>Pseudomonadati</taxon>
        <taxon>Pseudomonadota</taxon>
        <taxon>Gammaproteobacteria</taxon>
        <taxon>Alteromonadales</taxon>
        <taxon>Alteromonadaceae</taxon>
        <taxon>Alteromonas/Salinimonas group</taxon>
        <taxon>Alteromonas</taxon>
    </lineage>
</organism>
<dbReference type="AlphaFoldDB" id="A0A3D8MF66"/>